<dbReference type="OrthoDB" id="8300194at2759"/>
<dbReference type="PANTHER" id="PTHR33112:SF9">
    <property type="entry name" value="HETEROKARYON INCOMPATIBILITY DOMAIN-CONTAINING PROTEIN"/>
    <property type="match status" value="1"/>
</dbReference>
<proteinExistence type="predicted"/>
<dbReference type="EMBL" id="KZ613503">
    <property type="protein sequence ID" value="PMD16802.1"/>
    <property type="molecule type" value="Genomic_DNA"/>
</dbReference>
<organism evidence="1 2">
    <name type="scientific">Hyaloscypha hepaticicola</name>
    <dbReference type="NCBI Taxonomy" id="2082293"/>
    <lineage>
        <taxon>Eukaryota</taxon>
        <taxon>Fungi</taxon>
        <taxon>Dikarya</taxon>
        <taxon>Ascomycota</taxon>
        <taxon>Pezizomycotina</taxon>
        <taxon>Leotiomycetes</taxon>
        <taxon>Helotiales</taxon>
        <taxon>Hyaloscyphaceae</taxon>
        <taxon>Hyaloscypha</taxon>
    </lineage>
</organism>
<keyword evidence="2" id="KW-1185">Reference proteome</keyword>
<accession>A0A2J6PS04</accession>
<dbReference type="AlphaFoldDB" id="A0A2J6PS04"/>
<dbReference type="PANTHER" id="PTHR33112">
    <property type="entry name" value="DOMAIN PROTEIN, PUTATIVE-RELATED"/>
    <property type="match status" value="1"/>
</dbReference>
<evidence type="ECO:0008006" key="3">
    <source>
        <dbReference type="Google" id="ProtNLM"/>
    </source>
</evidence>
<dbReference type="Proteomes" id="UP000235672">
    <property type="component" value="Unassembled WGS sequence"/>
</dbReference>
<reference evidence="1 2" key="1">
    <citation type="submission" date="2016-05" db="EMBL/GenBank/DDBJ databases">
        <title>A degradative enzymes factory behind the ericoid mycorrhizal symbiosis.</title>
        <authorList>
            <consortium name="DOE Joint Genome Institute"/>
            <person name="Martino E."/>
            <person name="Morin E."/>
            <person name="Grelet G."/>
            <person name="Kuo A."/>
            <person name="Kohler A."/>
            <person name="Daghino S."/>
            <person name="Barry K."/>
            <person name="Choi C."/>
            <person name="Cichocki N."/>
            <person name="Clum A."/>
            <person name="Copeland A."/>
            <person name="Hainaut M."/>
            <person name="Haridas S."/>
            <person name="Labutti K."/>
            <person name="Lindquist E."/>
            <person name="Lipzen A."/>
            <person name="Khouja H.-R."/>
            <person name="Murat C."/>
            <person name="Ohm R."/>
            <person name="Olson A."/>
            <person name="Spatafora J."/>
            <person name="Veneault-Fourrey C."/>
            <person name="Henrissat B."/>
            <person name="Grigoriev I."/>
            <person name="Martin F."/>
            <person name="Perotto S."/>
        </authorList>
    </citation>
    <scope>NUCLEOTIDE SEQUENCE [LARGE SCALE GENOMIC DNA]</scope>
    <source>
        <strain evidence="1 2">UAMH 7357</strain>
    </source>
</reference>
<name>A0A2J6PS04_9HELO</name>
<dbReference type="STRING" id="1745343.A0A2J6PS04"/>
<evidence type="ECO:0000313" key="1">
    <source>
        <dbReference type="EMBL" id="PMD16802.1"/>
    </source>
</evidence>
<evidence type="ECO:0000313" key="2">
    <source>
        <dbReference type="Proteomes" id="UP000235672"/>
    </source>
</evidence>
<protein>
    <recommendedName>
        <fullName evidence="3">Heterokaryon incompatibility domain-containing protein</fullName>
    </recommendedName>
</protein>
<gene>
    <name evidence="1" type="ORF">NA56DRAFT_752780</name>
</gene>
<sequence length="190" mass="21587">MTNSMRERILATRISHFTKNEIVFECKTGCKCECTSIGLRGDPLIKAYYQELFAGKYYIKSWAGWRTVVTDYSKNRLTDSRDVLPALSGISSRLQCPELGAFYAGLWEKELIHGLFWYTTMSTAISTSDLQWTDSYKGSSDLLKPNFELVNATCWVKGSNPYGEVSKGIVELKARCHTIILSHHPGKRWP</sequence>